<dbReference type="GO" id="GO:0004150">
    <property type="term" value="F:dihydroneopterin aldolase activity"/>
    <property type="evidence" value="ECO:0007669"/>
    <property type="project" value="UniProtKB-UniRule"/>
</dbReference>
<dbReference type="GO" id="GO:0046656">
    <property type="term" value="P:folic acid biosynthetic process"/>
    <property type="evidence" value="ECO:0007669"/>
    <property type="project" value="UniProtKB-UniRule"/>
</dbReference>
<evidence type="ECO:0000256" key="5">
    <source>
        <dbReference type="ARBA" id="ARBA00023239"/>
    </source>
</evidence>
<dbReference type="GO" id="GO:0005737">
    <property type="term" value="C:cytoplasm"/>
    <property type="evidence" value="ECO:0007669"/>
    <property type="project" value="TreeGrafter"/>
</dbReference>
<gene>
    <name evidence="8" type="primary">folB</name>
    <name evidence="8" type="ORF">KDK95_07680</name>
</gene>
<evidence type="ECO:0000256" key="1">
    <source>
        <dbReference type="ARBA" id="ARBA00001353"/>
    </source>
</evidence>
<dbReference type="Gene3D" id="3.30.1130.10">
    <property type="match status" value="1"/>
</dbReference>
<dbReference type="EMBL" id="JAGSOH010000013">
    <property type="protein sequence ID" value="MBR7826177.1"/>
    <property type="molecule type" value="Genomic_DNA"/>
</dbReference>
<evidence type="ECO:0000256" key="6">
    <source>
        <dbReference type="RuleBase" id="RU362079"/>
    </source>
</evidence>
<keyword evidence="9" id="KW-1185">Reference proteome</keyword>
<accession>A0A941E995</accession>
<evidence type="ECO:0000256" key="2">
    <source>
        <dbReference type="ARBA" id="ARBA00005013"/>
    </source>
</evidence>
<dbReference type="PANTHER" id="PTHR42844">
    <property type="entry name" value="DIHYDRONEOPTERIN ALDOLASE 1-RELATED"/>
    <property type="match status" value="1"/>
</dbReference>
<dbReference type="AlphaFoldDB" id="A0A941E995"/>
<dbReference type="GO" id="GO:0046654">
    <property type="term" value="P:tetrahydrofolate biosynthetic process"/>
    <property type="evidence" value="ECO:0007669"/>
    <property type="project" value="UniProtKB-UniRule"/>
</dbReference>
<evidence type="ECO:0000259" key="7">
    <source>
        <dbReference type="SMART" id="SM00905"/>
    </source>
</evidence>
<dbReference type="NCBIfam" id="TIGR00525">
    <property type="entry name" value="folB"/>
    <property type="match status" value="1"/>
</dbReference>
<dbReference type="FunFam" id="3.30.1130.10:FF:000003">
    <property type="entry name" value="7,8-dihydroneopterin aldolase"/>
    <property type="match status" value="1"/>
</dbReference>
<organism evidence="8 9">
    <name type="scientific">Actinospica acidithermotolerans</name>
    <dbReference type="NCBI Taxonomy" id="2828514"/>
    <lineage>
        <taxon>Bacteria</taxon>
        <taxon>Bacillati</taxon>
        <taxon>Actinomycetota</taxon>
        <taxon>Actinomycetes</taxon>
        <taxon>Catenulisporales</taxon>
        <taxon>Actinospicaceae</taxon>
        <taxon>Actinospica</taxon>
    </lineage>
</organism>
<evidence type="ECO:0000313" key="8">
    <source>
        <dbReference type="EMBL" id="MBR7826177.1"/>
    </source>
</evidence>
<comment type="similarity">
    <text evidence="3 6">Belongs to the DHNA family.</text>
</comment>
<comment type="catalytic activity">
    <reaction evidence="1 6">
        <text>7,8-dihydroneopterin = 6-hydroxymethyl-7,8-dihydropterin + glycolaldehyde</text>
        <dbReference type="Rhea" id="RHEA:10540"/>
        <dbReference type="ChEBI" id="CHEBI:17001"/>
        <dbReference type="ChEBI" id="CHEBI:17071"/>
        <dbReference type="ChEBI" id="CHEBI:44841"/>
        <dbReference type="EC" id="4.1.2.25"/>
    </reaction>
</comment>
<dbReference type="PANTHER" id="PTHR42844:SF1">
    <property type="entry name" value="DIHYDRONEOPTERIN ALDOLASE 1-RELATED"/>
    <property type="match status" value="1"/>
</dbReference>
<sequence>MHVGSDRITLTGLRARGRHGVYPRERAEGQTFVVDAVLELDTRAAAAGDDLACTADYGSIAEKLVAVVEGEPVNLVETLAARLAGICLADPAVAAVQITVHKPDAPITVPFDDVSVTIRRERTEALR</sequence>
<dbReference type="Proteomes" id="UP000676325">
    <property type="component" value="Unassembled WGS sequence"/>
</dbReference>
<dbReference type="InterPro" id="IPR006157">
    <property type="entry name" value="FolB_dom"/>
</dbReference>
<dbReference type="RefSeq" id="WP_212517326.1">
    <property type="nucleotide sequence ID" value="NZ_JAGSOH010000013.1"/>
</dbReference>
<comment type="pathway">
    <text evidence="2 6">Cofactor biosynthesis; tetrahydrofolate biosynthesis; 2-amino-4-hydroxy-6-hydroxymethyl-7,8-dihydropteridine diphosphate from 7,8-dihydroneopterin triphosphate: step 3/4.</text>
</comment>
<dbReference type="SUPFAM" id="SSF55620">
    <property type="entry name" value="Tetrahydrobiopterin biosynthesis enzymes-like"/>
    <property type="match status" value="1"/>
</dbReference>
<evidence type="ECO:0000256" key="4">
    <source>
        <dbReference type="ARBA" id="ARBA00022909"/>
    </source>
</evidence>
<dbReference type="CDD" id="cd00534">
    <property type="entry name" value="DHNA_DHNTPE"/>
    <property type="match status" value="1"/>
</dbReference>
<comment type="caution">
    <text evidence="8">The sequence shown here is derived from an EMBL/GenBank/DDBJ whole genome shotgun (WGS) entry which is preliminary data.</text>
</comment>
<dbReference type="Pfam" id="PF02152">
    <property type="entry name" value="FolB"/>
    <property type="match status" value="1"/>
</dbReference>
<dbReference type="InterPro" id="IPR043133">
    <property type="entry name" value="GTP-CH-I_C/QueF"/>
</dbReference>
<protein>
    <recommendedName>
        <fullName evidence="6">7,8-dihydroneopterin aldolase</fullName>
        <ecNumber evidence="6">4.1.2.25</ecNumber>
    </recommendedName>
</protein>
<dbReference type="SMART" id="SM00905">
    <property type="entry name" value="FolB"/>
    <property type="match status" value="1"/>
</dbReference>
<name>A0A941E995_9ACTN</name>
<dbReference type="EC" id="4.1.2.25" evidence="6"/>
<reference evidence="8" key="1">
    <citation type="submission" date="2021-04" db="EMBL/GenBank/DDBJ databases">
        <title>Genome based classification of Actinospica acidithermotolerans sp. nov., an actinobacterium isolated from an Indonesian hot spring.</title>
        <authorList>
            <person name="Kusuma A.B."/>
            <person name="Putra K.E."/>
            <person name="Nafisah S."/>
            <person name="Loh J."/>
            <person name="Nouioui I."/>
            <person name="Goodfellow M."/>
        </authorList>
    </citation>
    <scope>NUCLEOTIDE SEQUENCE</scope>
    <source>
        <strain evidence="8">MGRD01-02</strain>
    </source>
</reference>
<dbReference type="NCBIfam" id="TIGR00526">
    <property type="entry name" value="folB_dom"/>
    <property type="match status" value="1"/>
</dbReference>
<keyword evidence="5 6" id="KW-0456">Lyase</keyword>
<feature type="domain" description="Dihydroneopterin aldolase/epimerase" evidence="7">
    <location>
        <begin position="8"/>
        <end position="120"/>
    </location>
</feature>
<dbReference type="InterPro" id="IPR006156">
    <property type="entry name" value="Dihydroneopterin_aldolase"/>
</dbReference>
<evidence type="ECO:0000256" key="3">
    <source>
        <dbReference type="ARBA" id="ARBA00005708"/>
    </source>
</evidence>
<keyword evidence="4 6" id="KW-0289">Folate biosynthesis</keyword>
<comment type="function">
    <text evidence="6">Catalyzes the conversion of 7,8-dihydroneopterin to 6-hydroxymethyl-7,8-dihydropterin.</text>
</comment>
<proteinExistence type="inferred from homology"/>
<evidence type="ECO:0000313" key="9">
    <source>
        <dbReference type="Proteomes" id="UP000676325"/>
    </source>
</evidence>